<gene>
    <name evidence="1" type="ORF">DPMN_157591</name>
</gene>
<accession>A0A9D4EHK9</accession>
<protein>
    <submittedName>
        <fullName evidence="1">Uncharacterized protein</fullName>
    </submittedName>
</protein>
<reference evidence="1" key="2">
    <citation type="submission" date="2020-11" db="EMBL/GenBank/DDBJ databases">
        <authorList>
            <person name="McCartney M.A."/>
            <person name="Auch B."/>
            <person name="Kono T."/>
            <person name="Mallez S."/>
            <person name="Becker A."/>
            <person name="Gohl D.M."/>
            <person name="Silverstein K.A.T."/>
            <person name="Koren S."/>
            <person name="Bechman K.B."/>
            <person name="Herman A."/>
            <person name="Abrahante J.E."/>
            <person name="Garbe J."/>
        </authorList>
    </citation>
    <scope>NUCLEOTIDE SEQUENCE</scope>
    <source>
        <strain evidence="1">Duluth1</strain>
        <tissue evidence="1">Whole animal</tissue>
    </source>
</reference>
<dbReference type="Proteomes" id="UP000828390">
    <property type="component" value="Unassembled WGS sequence"/>
</dbReference>
<dbReference type="PANTHER" id="PTHR14187">
    <property type="entry name" value="ALPHA KINASE/ELONGATION FACTOR 2 KINASE"/>
    <property type="match status" value="1"/>
</dbReference>
<organism evidence="1 2">
    <name type="scientific">Dreissena polymorpha</name>
    <name type="common">Zebra mussel</name>
    <name type="synonym">Mytilus polymorpha</name>
    <dbReference type="NCBI Taxonomy" id="45954"/>
    <lineage>
        <taxon>Eukaryota</taxon>
        <taxon>Metazoa</taxon>
        <taxon>Spiralia</taxon>
        <taxon>Lophotrochozoa</taxon>
        <taxon>Mollusca</taxon>
        <taxon>Bivalvia</taxon>
        <taxon>Autobranchia</taxon>
        <taxon>Heteroconchia</taxon>
        <taxon>Euheterodonta</taxon>
        <taxon>Imparidentia</taxon>
        <taxon>Neoheterodontei</taxon>
        <taxon>Myida</taxon>
        <taxon>Dreissenoidea</taxon>
        <taxon>Dreissenidae</taxon>
        <taxon>Dreissena</taxon>
    </lineage>
</organism>
<dbReference type="EMBL" id="JAIWYP010000008">
    <property type="protein sequence ID" value="KAH3779785.1"/>
    <property type="molecule type" value="Genomic_DNA"/>
</dbReference>
<name>A0A9D4EHK9_DREPO</name>
<dbReference type="AlphaFoldDB" id="A0A9D4EHK9"/>
<comment type="caution">
    <text evidence="1">The sequence shown here is derived from an EMBL/GenBank/DDBJ whole genome shotgun (WGS) entry which is preliminary data.</text>
</comment>
<proteinExistence type="predicted"/>
<evidence type="ECO:0000313" key="1">
    <source>
        <dbReference type="EMBL" id="KAH3779785.1"/>
    </source>
</evidence>
<keyword evidence="2" id="KW-1185">Reference proteome</keyword>
<evidence type="ECO:0000313" key="2">
    <source>
        <dbReference type="Proteomes" id="UP000828390"/>
    </source>
</evidence>
<reference evidence="1" key="1">
    <citation type="journal article" date="2019" name="bioRxiv">
        <title>The Genome of the Zebra Mussel, Dreissena polymorpha: A Resource for Invasive Species Research.</title>
        <authorList>
            <person name="McCartney M.A."/>
            <person name="Auch B."/>
            <person name="Kono T."/>
            <person name="Mallez S."/>
            <person name="Zhang Y."/>
            <person name="Obille A."/>
            <person name="Becker A."/>
            <person name="Abrahante J.E."/>
            <person name="Garbe J."/>
            <person name="Badalamenti J.P."/>
            <person name="Herman A."/>
            <person name="Mangelson H."/>
            <person name="Liachko I."/>
            <person name="Sullivan S."/>
            <person name="Sone E.D."/>
            <person name="Koren S."/>
            <person name="Silverstein K.A.T."/>
            <person name="Beckman K.B."/>
            <person name="Gohl D.M."/>
        </authorList>
    </citation>
    <scope>NUCLEOTIDE SEQUENCE</scope>
    <source>
        <strain evidence="1">Duluth1</strain>
        <tissue evidence="1">Whole animal</tissue>
    </source>
</reference>
<dbReference type="PANTHER" id="PTHR14187:SF5">
    <property type="entry name" value="HEAT SHOCK 70 KDA PROTEIN 12A"/>
    <property type="match status" value="1"/>
</dbReference>
<sequence>MLVGGFAESTYVQGKIRRELPELRLVVPEDAGLAVLKGAVIYGHNPSLVVSRIMPYTYGMGGLETFDPKTHFGRDKINKGGRWYVYDWFKIFVKVNEHINVNHRVTHSVSPSHPMLVCAVYRTVLLGPKFTTDKECELLGQLVMRVREDIPLQDQIYDVTFMFGDTELLVTVKDTTTGRENRLTLNCLK</sequence>